<accession>A0A803K7R8</accession>
<dbReference type="AlphaFoldDB" id="A0A803K7R8"/>
<evidence type="ECO:0000259" key="12">
    <source>
        <dbReference type="Pfam" id="PF03372"/>
    </source>
</evidence>
<dbReference type="InterPro" id="IPR036691">
    <property type="entry name" value="Endo/exonu/phosph_ase_sf"/>
</dbReference>
<dbReference type="Gene3D" id="3.60.10.10">
    <property type="entry name" value="Endonuclease/exonuclease/phosphatase"/>
    <property type="match status" value="1"/>
</dbReference>
<feature type="binding site" evidence="10">
    <location>
        <position position="227"/>
    </location>
    <ligand>
        <name>Mg(2+)</name>
        <dbReference type="ChEBI" id="CHEBI:18420"/>
        <label>1</label>
    </ligand>
</feature>
<feature type="active site" description="Proton acceptor" evidence="9">
    <location>
        <position position="228"/>
    </location>
</feature>
<comment type="catalytic activity">
    <reaction evidence="1">
        <text>Exonucleolytic cleavage in the 3'- to 5'-direction to yield nucleoside 5'-phosphates.</text>
        <dbReference type="EC" id="3.1.11.2"/>
    </reaction>
</comment>
<name>A0A803K7R8_XENTR</name>
<evidence type="ECO:0000256" key="4">
    <source>
        <dbReference type="ARBA" id="ARBA00022723"/>
    </source>
</evidence>
<dbReference type="EC" id="3.1.11.2" evidence="3"/>
<reference evidence="13" key="1">
    <citation type="journal article" date="2010" name="Science">
        <title>The genome of the Western clawed frog Xenopus tropicalis.</title>
        <authorList>
            <person name="Hellsten U."/>
            <person name="Harland R.M."/>
            <person name="Gilchrist M.J."/>
            <person name="Hendrix D."/>
            <person name="Jurka J."/>
            <person name="Kapitonov V."/>
            <person name="Ovcharenko I."/>
            <person name="Putnam N.H."/>
            <person name="Shu S."/>
            <person name="Taher L."/>
            <person name="Blitz I.L."/>
            <person name="Blumberg B."/>
            <person name="Dichmann D.S."/>
            <person name="Dubchak I."/>
            <person name="Amaya E."/>
            <person name="Detter J.C."/>
            <person name="Fletcher R."/>
            <person name="Gerhard D.S."/>
            <person name="Goodstein D."/>
            <person name="Graves T."/>
            <person name="Grigoriev I.V."/>
            <person name="Grimwood J."/>
            <person name="Kawashima T."/>
            <person name="Lindquist E."/>
            <person name="Lucas S.M."/>
            <person name="Mead P.E."/>
            <person name="Mitros T."/>
            <person name="Ogino H."/>
            <person name="Ohta Y."/>
            <person name="Poliakov A.V."/>
            <person name="Pollet N."/>
            <person name="Robert J."/>
            <person name="Salamov A."/>
            <person name="Sater A.K."/>
            <person name="Schmutz J."/>
            <person name="Terry A."/>
            <person name="Vize P.D."/>
            <person name="Warren W.C."/>
            <person name="Wells D."/>
            <person name="Wills A."/>
            <person name="Wilson R.K."/>
            <person name="Zimmerman L.B."/>
            <person name="Zorn A.M."/>
            <person name="Grainger R."/>
            <person name="Grammer T."/>
            <person name="Khokha M.K."/>
            <person name="Richardson P.M."/>
            <person name="Rokhsar D.S."/>
        </authorList>
    </citation>
    <scope>NUCLEOTIDE SEQUENCE [LARGE SCALE GENOMIC DNA]</scope>
    <source>
        <strain evidence="13">Nigerian</strain>
    </source>
</reference>
<dbReference type="GO" id="GO:0046872">
    <property type="term" value="F:metal ion binding"/>
    <property type="evidence" value="ECO:0007669"/>
    <property type="project" value="UniProtKB-KW"/>
</dbReference>
<evidence type="ECO:0000256" key="3">
    <source>
        <dbReference type="ARBA" id="ARBA00012115"/>
    </source>
</evidence>
<feature type="active site" description="Proton donor/acceptor" evidence="9">
    <location>
        <position position="140"/>
    </location>
</feature>
<evidence type="ECO:0000313" key="13">
    <source>
        <dbReference type="Ensembl" id="ENSXETP00000116416"/>
    </source>
</evidence>
<feature type="site" description="Interaction with DNA substrate" evidence="11">
    <location>
        <position position="228"/>
    </location>
</feature>
<dbReference type="Ensembl" id="ENSXETT00000123934">
    <property type="protein sequence ID" value="ENSXETP00000116416"/>
    <property type="gene ID" value="ENSXETG00000048615"/>
</dbReference>
<evidence type="ECO:0000256" key="1">
    <source>
        <dbReference type="ARBA" id="ARBA00000493"/>
    </source>
</evidence>
<evidence type="ECO:0000256" key="2">
    <source>
        <dbReference type="ARBA" id="ARBA00007092"/>
    </source>
</evidence>
<dbReference type="GO" id="GO:0008311">
    <property type="term" value="F:double-stranded DNA 3'-5' DNA exonuclease activity"/>
    <property type="evidence" value="ECO:0007669"/>
    <property type="project" value="UniProtKB-EC"/>
</dbReference>
<keyword evidence="7 10" id="KW-0460">Magnesium</keyword>
<dbReference type="SUPFAM" id="SSF56219">
    <property type="entry name" value="DNase I-like"/>
    <property type="match status" value="1"/>
</dbReference>
<evidence type="ECO:0000256" key="7">
    <source>
        <dbReference type="ARBA" id="ARBA00022842"/>
    </source>
</evidence>
<dbReference type="InterPro" id="IPR005135">
    <property type="entry name" value="Endo/exonuclease/phosphatase"/>
</dbReference>
<dbReference type="CDD" id="cd09076">
    <property type="entry name" value="L1-EN"/>
    <property type="match status" value="1"/>
</dbReference>
<evidence type="ECO:0000256" key="8">
    <source>
        <dbReference type="ARBA" id="ARBA00023204"/>
    </source>
</evidence>
<proteinExistence type="inferred from homology"/>
<dbReference type="InterPro" id="IPR004808">
    <property type="entry name" value="AP_endonuc_1"/>
</dbReference>
<feature type="domain" description="Endonuclease/exonuclease/phosphatase" evidence="12">
    <location>
        <begin position="30"/>
        <end position="228"/>
    </location>
</feature>
<feature type="binding site" evidence="10">
    <location>
        <position position="142"/>
    </location>
    <ligand>
        <name>Mg(2+)</name>
        <dbReference type="ChEBI" id="CHEBI:18420"/>
        <label>1</label>
    </ligand>
</feature>
<dbReference type="InParanoid" id="A0A803K7R8"/>
<feature type="binding site" evidence="10">
    <location>
        <position position="140"/>
    </location>
    <ligand>
        <name>Mg(2+)</name>
        <dbReference type="ChEBI" id="CHEBI:18420"/>
        <label>1</label>
    </ligand>
</feature>
<keyword evidence="8" id="KW-0234">DNA repair</keyword>
<comment type="cofactor">
    <cofactor evidence="10">
        <name>Mg(2+)</name>
        <dbReference type="ChEBI" id="CHEBI:18420"/>
    </cofactor>
    <cofactor evidence="10">
        <name>Mn(2+)</name>
        <dbReference type="ChEBI" id="CHEBI:29035"/>
    </cofactor>
    <text evidence="10">Probably binds two magnesium or manganese ions per subunit.</text>
</comment>
<keyword evidence="4 10" id="KW-0479">Metal-binding</keyword>
<reference evidence="13" key="2">
    <citation type="submission" date="2021-03" db="UniProtKB">
        <authorList>
            <consortium name="Ensembl"/>
        </authorList>
    </citation>
    <scope>IDENTIFICATION</scope>
</reference>
<evidence type="ECO:0000256" key="11">
    <source>
        <dbReference type="PIRSR" id="PIRSR604808-3"/>
    </source>
</evidence>
<evidence type="ECO:0000256" key="6">
    <source>
        <dbReference type="ARBA" id="ARBA00022801"/>
    </source>
</evidence>
<organism evidence="13">
    <name type="scientific">Xenopus tropicalis</name>
    <name type="common">Western clawed frog</name>
    <name type="synonym">Silurana tropicalis</name>
    <dbReference type="NCBI Taxonomy" id="8364"/>
    <lineage>
        <taxon>Eukaryota</taxon>
        <taxon>Metazoa</taxon>
        <taxon>Chordata</taxon>
        <taxon>Craniata</taxon>
        <taxon>Vertebrata</taxon>
        <taxon>Euteleostomi</taxon>
        <taxon>Amphibia</taxon>
        <taxon>Batrachia</taxon>
        <taxon>Anura</taxon>
        <taxon>Pipoidea</taxon>
        <taxon>Pipidae</taxon>
        <taxon>Xenopodinae</taxon>
        <taxon>Xenopus</taxon>
        <taxon>Silurana</taxon>
    </lineage>
</organism>
<keyword evidence="6" id="KW-0378">Hydrolase</keyword>
<evidence type="ECO:0000256" key="9">
    <source>
        <dbReference type="PIRSR" id="PIRSR604808-1"/>
    </source>
</evidence>
<feature type="site" description="Important for catalytic activity" evidence="11">
    <location>
        <position position="203"/>
    </location>
</feature>
<evidence type="ECO:0000256" key="10">
    <source>
        <dbReference type="PIRSR" id="PIRSR604808-2"/>
    </source>
</evidence>
<comment type="similarity">
    <text evidence="2">Belongs to the DNA repair enzymes AP/ExoA family.</text>
</comment>
<dbReference type="GO" id="GO:0006281">
    <property type="term" value="P:DNA repair"/>
    <property type="evidence" value="ECO:0007669"/>
    <property type="project" value="UniProtKB-KW"/>
</dbReference>
<keyword evidence="10" id="KW-0464">Manganese</keyword>
<dbReference type="GeneTree" id="ENSGT01120000273551"/>
<dbReference type="PANTHER" id="PTHR22748">
    <property type="entry name" value="AP ENDONUCLEASE"/>
    <property type="match status" value="1"/>
</dbReference>
<evidence type="ECO:0000256" key="5">
    <source>
        <dbReference type="ARBA" id="ARBA00022763"/>
    </source>
</evidence>
<sequence>TCACTRMNEIRSAPQTTHITATKRPKKGGLNTPIKRKKVLDRLRREKAQVILLQETHWQASYKTKSRGVAILTSKDLPCTLSKTYEDKNVRYILADLEIYGVKYTIVNIYAPNKENKCFFTGVLQKIDSWGTTNTILGGDMNVIWDDFMDKSGKTTTYSKNRARPLHNLCDILQLHDTYRHLHPIAKDYTFYSGVHKSHSRLDYIFVSRALLPAVLTANIGNIDISDHAQISIKLKLQTPQPLV</sequence>
<protein>
    <recommendedName>
        <fullName evidence="3">exodeoxyribonuclease III</fullName>
        <ecNumber evidence="3">3.1.11.2</ecNumber>
    </recommendedName>
</protein>
<dbReference type="Pfam" id="PF03372">
    <property type="entry name" value="Exo_endo_phos"/>
    <property type="match status" value="1"/>
</dbReference>
<keyword evidence="5" id="KW-0227">DNA damage</keyword>
<feature type="site" description="Transition state stabilizer" evidence="11">
    <location>
        <position position="142"/>
    </location>
</feature>
<feature type="active site" evidence="9">
    <location>
        <position position="110"/>
    </location>
</feature>
<dbReference type="PANTHER" id="PTHR22748:SF26">
    <property type="entry name" value="ENDONUCLEASE_EXONUCLEASE_PHOSPHATASE DOMAIN-CONTAINING PROTEIN"/>
    <property type="match status" value="1"/>
</dbReference>
<feature type="binding site" evidence="10">
    <location>
        <position position="228"/>
    </location>
    <ligand>
        <name>Mg(2+)</name>
        <dbReference type="ChEBI" id="CHEBI:18420"/>
        <label>1</label>
    </ligand>
</feature>